<keyword evidence="1 2" id="KW-0694">RNA-binding</keyword>
<dbReference type="EMBL" id="JANQDX010000010">
    <property type="protein sequence ID" value="KAL0917600.1"/>
    <property type="molecule type" value="Genomic_DNA"/>
</dbReference>
<dbReference type="InterPro" id="IPR035979">
    <property type="entry name" value="RBD_domain_sf"/>
</dbReference>
<dbReference type="CDD" id="cd21618">
    <property type="entry name" value="RRM_AtNSRA_like"/>
    <property type="match status" value="1"/>
</dbReference>
<evidence type="ECO:0000259" key="3">
    <source>
        <dbReference type="PROSITE" id="PS50102"/>
    </source>
</evidence>
<dbReference type="Gene3D" id="3.30.70.330">
    <property type="match status" value="1"/>
</dbReference>
<protein>
    <recommendedName>
        <fullName evidence="3">RRM domain-containing protein</fullName>
    </recommendedName>
</protein>
<dbReference type="InterPro" id="IPR012677">
    <property type="entry name" value="Nucleotide-bd_a/b_plait_sf"/>
</dbReference>
<dbReference type="GO" id="GO:0003723">
    <property type="term" value="F:RNA binding"/>
    <property type="evidence" value="ECO:0007669"/>
    <property type="project" value="UniProtKB-UniRule"/>
</dbReference>
<evidence type="ECO:0000256" key="1">
    <source>
        <dbReference type="ARBA" id="ARBA00022884"/>
    </source>
</evidence>
<dbReference type="Pfam" id="PF00076">
    <property type="entry name" value="RRM_1"/>
    <property type="match status" value="1"/>
</dbReference>
<name>A0ABD0UYI5_DENTH</name>
<organism evidence="4 5">
    <name type="scientific">Dendrobium thyrsiflorum</name>
    <name type="common">Pinecone-like raceme dendrobium</name>
    <name type="synonym">Orchid</name>
    <dbReference type="NCBI Taxonomy" id="117978"/>
    <lineage>
        <taxon>Eukaryota</taxon>
        <taxon>Viridiplantae</taxon>
        <taxon>Streptophyta</taxon>
        <taxon>Embryophyta</taxon>
        <taxon>Tracheophyta</taxon>
        <taxon>Spermatophyta</taxon>
        <taxon>Magnoliopsida</taxon>
        <taxon>Liliopsida</taxon>
        <taxon>Asparagales</taxon>
        <taxon>Orchidaceae</taxon>
        <taxon>Epidendroideae</taxon>
        <taxon>Malaxideae</taxon>
        <taxon>Dendrobiinae</taxon>
        <taxon>Dendrobium</taxon>
    </lineage>
</organism>
<comment type="caution">
    <text evidence="4">The sequence shown here is derived from an EMBL/GenBank/DDBJ whole genome shotgun (WGS) entry which is preliminary data.</text>
</comment>
<sequence length="263" mass="29032">MDATYWIRQPVQQSPAVPVPKRPRTESDAITGAPGQEAQVFMPRDEHGRIQAMKDTRILGTSYDHYLQNAQQLSSYGSAQAGDAGLGRSVGGEVYGFRGGNASLSYQDPPVILTGPGFRSLGPQDMVANSSSLPMGFRSHVPVDPMVRPVLPEREIPLPHDASNTLFVEGLPRDATEREIAHIFRPFRGYKEVRVVKKEPKYDGGSPVLLCFVDFTTPSCAMTAMNAVEGYKVDLHDPDSWALRLQFAKFPARRPGHSFHGRR</sequence>
<feature type="domain" description="RRM" evidence="3">
    <location>
        <begin position="164"/>
        <end position="250"/>
    </location>
</feature>
<reference evidence="4 5" key="1">
    <citation type="journal article" date="2024" name="Plant Biotechnol. J.">
        <title>Dendrobium thyrsiflorum genome and its molecular insights into genes involved in important horticultural traits.</title>
        <authorList>
            <person name="Chen B."/>
            <person name="Wang J.Y."/>
            <person name="Zheng P.J."/>
            <person name="Li K.L."/>
            <person name="Liang Y.M."/>
            <person name="Chen X.F."/>
            <person name="Zhang C."/>
            <person name="Zhao X."/>
            <person name="He X."/>
            <person name="Zhang G.Q."/>
            <person name="Liu Z.J."/>
            <person name="Xu Q."/>
        </authorList>
    </citation>
    <scope>NUCLEOTIDE SEQUENCE [LARGE SCALE GENOMIC DNA]</scope>
    <source>
        <strain evidence="4">GZMU011</strain>
    </source>
</reference>
<dbReference type="PROSITE" id="PS50102">
    <property type="entry name" value="RRM"/>
    <property type="match status" value="1"/>
</dbReference>
<evidence type="ECO:0000256" key="2">
    <source>
        <dbReference type="PROSITE-ProRule" id="PRU00176"/>
    </source>
</evidence>
<dbReference type="AlphaFoldDB" id="A0ABD0UYI5"/>
<dbReference type="InterPro" id="IPR000504">
    <property type="entry name" value="RRM_dom"/>
</dbReference>
<proteinExistence type="predicted"/>
<evidence type="ECO:0000313" key="4">
    <source>
        <dbReference type="EMBL" id="KAL0917600.1"/>
    </source>
</evidence>
<accession>A0ABD0UYI5</accession>
<dbReference type="SMART" id="SM00360">
    <property type="entry name" value="RRM"/>
    <property type="match status" value="1"/>
</dbReference>
<dbReference type="Proteomes" id="UP001552299">
    <property type="component" value="Unassembled WGS sequence"/>
</dbReference>
<dbReference type="PANTHER" id="PTHR10501">
    <property type="entry name" value="U1 SMALL NUCLEAR RIBONUCLEOPROTEIN A/U2 SMALL NUCLEAR RIBONUCLEOPROTEIN B"/>
    <property type="match status" value="1"/>
</dbReference>
<keyword evidence="5" id="KW-1185">Reference proteome</keyword>
<gene>
    <name evidence="4" type="ORF">M5K25_012674</name>
</gene>
<dbReference type="SUPFAM" id="SSF54928">
    <property type="entry name" value="RNA-binding domain, RBD"/>
    <property type="match status" value="1"/>
</dbReference>
<evidence type="ECO:0000313" key="5">
    <source>
        <dbReference type="Proteomes" id="UP001552299"/>
    </source>
</evidence>